<dbReference type="PANTHER" id="PTHR43162:SF1">
    <property type="entry name" value="PRESTALK A DIFFERENTIATION PROTEIN A"/>
    <property type="match status" value="1"/>
</dbReference>
<dbReference type="InterPro" id="IPR051604">
    <property type="entry name" value="Ergot_Alk_Oxidoreductase"/>
</dbReference>
<dbReference type="Proteomes" id="UP000553209">
    <property type="component" value="Unassembled WGS sequence"/>
</dbReference>
<name>A0A7X6M9I3_9ACTN</name>
<gene>
    <name evidence="2" type="ORF">HGB44_05195</name>
</gene>
<reference evidence="2 3" key="1">
    <citation type="submission" date="2020-04" db="EMBL/GenBank/DDBJ databases">
        <title>MicrobeNet Type strains.</title>
        <authorList>
            <person name="Nicholson A.C."/>
        </authorList>
    </citation>
    <scope>NUCLEOTIDE SEQUENCE [LARGE SCALE GENOMIC DNA]</scope>
    <source>
        <strain evidence="2 3">ATCC 23612</strain>
    </source>
</reference>
<feature type="domain" description="NmrA-like" evidence="1">
    <location>
        <begin position="2"/>
        <end position="221"/>
    </location>
</feature>
<keyword evidence="3" id="KW-1185">Reference proteome</keyword>
<sequence length="280" mass="29190">MAETILVTGATGNTGRHVVAGLLAEGASVRALVRDPGRARMPEGVEVVGGDITDPRAVSAAAEGATGAYLLWPGYGTEGIGETVAALTGHVRRVVHFSAVAAGEDADSVWGRVEGAVRASGREWTFLRVTGMATNTLGWAEQVRTGTVRAPHGRASRSLVHERDIAAVAVRALLDGGHAGRAYTVTGPESLTQAEQVRIIGEETGLPVRWEEQPEEEARAELTETMGADFAVAGLAYWASLVDAPEPVSGDVEAVTGRPALTFRAWARERAGDFTAGASA</sequence>
<dbReference type="SUPFAM" id="SSF51735">
    <property type="entry name" value="NAD(P)-binding Rossmann-fold domains"/>
    <property type="match status" value="1"/>
</dbReference>
<protein>
    <submittedName>
        <fullName evidence="2">NAD(P)H-binding protein</fullName>
    </submittedName>
</protein>
<organism evidence="2 3">
    <name type="scientific">Nocardiopsis alborubida</name>
    <dbReference type="NCBI Taxonomy" id="146802"/>
    <lineage>
        <taxon>Bacteria</taxon>
        <taxon>Bacillati</taxon>
        <taxon>Actinomycetota</taxon>
        <taxon>Actinomycetes</taxon>
        <taxon>Streptosporangiales</taxon>
        <taxon>Nocardiopsidaceae</taxon>
        <taxon>Nocardiopsis</taxon>
    </lineage>
</organism>
<evidence type="ECO:0000313" key="2">
    <source>
        <dbReference type="EMBL" id="NKY97071.1"/>
    </source>
</evidence>
<dbReference type="Pfam" id="PF05368">
    <property type="entry name" value="NmrA"/>
    <property type="match status" value="1"/>
</dbReference>
<dbReference type="Gene3D" id="3.40.50.720">
    <property type="entry name" value="NAD(P)-binding Rossmann-like Domain"/>
    <property type="match status" value="1"/>
</dbReference>
<proteinExistence type="predicted"/>
<comment type="caution">
    <text evidence="2">The sequence shown here is derived from an EMBL/GenBank/DDBJ whole genome shotgun (WGS) entry which is preliminary data.</text>
</comment>
<dbReference type="Gene3D" id="3.90.25.10">
    <property type="entry name" value="UDP-galactose 4-epimerase, domain 1"/>
    <property type="match status" value="1"/>
</dbReference>
<dbReference type="AlphaFoldDB" id="A0A7X6M9I3"/>
<dbReference type="RefSeq" id="WP_061083423.1">
    <property type="nucleotide sequence ID" value="NZ_JAAXPG010000004.1"/>
</dbReference>
<dbReference type="InterPro" id="IPR036291">
    <property type="entry name" value="NAD(P)-bd_dom_sf"/>
</dbReference>
<evidence type="ECO:0000259" key="1">
    <source>
        <dbReference type="Pfam" id="PF05368"/>
    </source>
</evidence>
<accession>A0A7X6M9I3</accession>
<dbReference type="InterPro" id="IPR008030">
    <property type="entry name" value="NmrA-like"/>
</dbReference>
<dbReference type="PANTHER" id="PTHR43162">
    <property type="match status" value="1"/>
</dbReference>
<evidence type="ECO:0000313" key="3">
    <source>
        <dbReference type="Proteomes" id="UP000553209"/>
    </source>
</evidence>
<dbReference type="EMBL" id="JAAXPG010000004">
    <property type="protein sequence ID" value="NKY97071.1"/>
    <property type="molecule type" value="Genomic_DNA"/>
</dbReference>